<sequence length="415" mass="46534">MRIAYLMTLWPPVAYRMVVTLFISLATQALAHPDDRAINSALKHQIDAVCQLAEESLPLSAHSRSTINALVHILRSLQDFRVNGDPVSEKPVGPGSILIRQDGKFRHAIGVVHLLATIWRSCKDGRSIAWAIEYGVLPIMRHVQYTVDIHKRLVDDAIWFVAQSTFHLRVARAFATEDRAFSFRCADYMHPRLIATMRQRISERVRSASHIYTQDVCSNQTCTHRKAERKVRRCPCLNAGYCSKECQRADWPVHKHICNDSRVHVDHMRSLGISILSKRRLMDVYFIGVCARDYIFANGSIVMKSIDDFLQNTPPMRPAHAIILKVDVARVHCEYTLSVTPLVTETAGDEQGDAASGTPSGYWRYEVPDDPPGTVNKETPVHIVAKVLDTESGEGIHVIAIGLASLRLSAGTRGR</sequence>
<keyword evidence="5" id="KW-0732">Signal</keyword>
<dbReference type="OrthoDB" id="2212237at2759"/>
<evidence type="ECO:0000256" key="5">
    <source>
        <dbReference type="SAM" id="SignalP"/>
    </source>
</evidence>
<dbReference type="VEuPathDB" id="FungiDB:SCHCODRAFT_02520540"/>
<dbReference type="GO" id="GO:0008270">
    <property type="term" value="F:zinc ion binding"/>
    <property type="evidence" value="ECO:0007669"/>
    <property type="project" value="UniProtKB-KW"/>
</dbReference>
<keyword evidence="1" id="KW-0479">Metal-binding</keyword>
<dbReference type="Pfam" id="PF01753">
    <property type="entry name" value="zf-MYND"/>
    <property type="match status" value="1"/>
</dbReference>
<name>D8QKX6_SCHCM</name>
<dbReference type="InterPro" id="IPR002893">
    <property type="entry name" value="Znf_MYND"/>
</dbReference>
<dbReference type="SUPFAM" id="SSF144232">
    <property type="entry name" value="HIT/MYND zinc finger-like"/>
    <property type="match status" value="1"/>
</dbReference>
<dbReference type="PROSITE" id="PS50865">
    <property type="entry name" value="ZF_MYND_2"/>
    <property type="match status" value="1"/>
</dbReference>
<accession>D8QKX6</accession>
<keyword evidence="2 4" id="KW-0863">Zinc-finger</keyword>
<dbReference type="Gene3D" id="6.10.140.2220">
    <property type="match status" value="1"/>
</dbReference>
<dbReference type="GeneID" id="9592964"/>
<dbReference type="HOGENOM" id="CLU_662498_0_0_1"/>
<gene>
    <name evidence="7" type="ORF">SCHCODRAFT_114491</name>
</gene>
<evidence type="ECO:0000256" key="1">
    <source>
        <dbReference type="ARBA" id="ARBA00022723"/>
    </source>
</evidence>
<dbReference type="KEGG" id="scm:SCHCO_02520540"/>
<keyword evidence="3" id="KW-0862">Zinc</keyword>
<dbReference type="EMBL" id="GL377317">
    <property type="protein sequence ID" value="EFI91420.1"/>
    <property type="molecule type" value="Genomic_DNA"/>
</dbReference>
<evidence type="ECO:0000256" key="2">
    <source>
        <dbReference type="ARBA" id="ARBA00022771"/>
    </source>
</evidence>
<dbReference type="Proteomes" id="UP000007431">
    <property type="component" value="Unassembled WGS sequence"/>
</dbReference>
<feature type="non-terminal residue" evidence="7">
    <location>
        <position position="415"/>
    </location>
</feature>
<proteinExistence type="predicted"/>
<reference evidence="7 8" key="1">
    <citation type="journal article" date="2010" name="Nat. Biotechnol.">
        <title>Genome sequence of the model mushroom Schizophyllum commune.</title>
        <authorList>
            <person name="Ohm R.A."/>
            <person name="de Jong J.F."/>
            <person name="Lugones L.G."/>
            <person name="Aerts A."/>
            <person name="Kothe E."/>
            <person name="Stajich J.E."/>
            <person name="de Vries R.P."/>
            <person name="Record E."/>
            <person name="Levasseur A."/>
            <person name="Baker S.E."/>
            <person name="Bartholomew K.A."/>
            <person name="Coutinho P.M."/>
            <person name="Erdmann S."/>
            <person name="Fowler T.J."/>
            <person name="Gathman A.C."/>
            <person name="Lombard V."/>
            <person name="Henrissat B."/>
            <person name="Knabe N."/>
            <person name="Kuees U."/>
            <person name="Lilly W.W."/>
            <person name="Lindquist E."/>
            <person name="Lucas S."/>
            <person name="Magnuson J.K."/>
            <person name="Piumi F."/>
            <person name="Raudaskoski M."/>
            <person name="Salamov A."/>
            <person name="Schmutz J."/>
            <person name="Schwarze F.W.M.R."/>
            <person name="vanKuyk P.A."/>
            <person name="Horton J.S."/>
            <person name="Grigoriev I.V."/>
            <person name="Woesten H.A.B."/>
        </authorList>
    </citation>
    <scope>NUCLEOTIDE SEQUENCE [LARGE SCALE GENOMIC DNA]</scope>
    <source>
        <strain evidence="8">H4-8 / FGSC 9210</strain>
    </source>
</reference>
<protein>
    <recommendedName>
        <fullName evidence="6">MYND-type domain-containing protein</fullName>
    </recommendedName>
</protein>
<evidence type="ECO:0000256" key="3">
    <source>
        <dbReference type="ARBA" id="ARBA00022833"/>
    </source>
</evidence>
<evidence type="ECO:0000313" key="8">
    <source>
        <dbReference type="Proteomes" id="UP000007431"/>
    </source>
</evidence>
<feature type="chain" id="PRO_5003120931" description="MYND-type domain-containing protein" evidence="5">
    <location>
        <begin position="32"/>
        <end position="415"/>
    </location>
</feature>
<evidence type="ECO:0000256" key="4">
    <source>
        <dbReference type="PROSITE-ProRule" id="PRU00134"/>
    </source>
</evidence>
<keyword evidence="8" id="KW-1185">Reference proteome</keyword>
<evidence type="ECO:0000259" key="6">
    <source>
        <dbReference type="PROSITE" id="PS50865"/>
    </source>
</evidence>
<evidence type="ECO:0000313" key="7">
    <source>
        <dbReference type="EMBL" id="EFI91420.1"/>
    </source>
</evidence>
<feature type="domain" description="MYND-type" evidence="6">
    <location>
        <begin position="219"/>
        <end position="258"/>
    </location>
</feature>
<feature type="signal peptide" evidence="5">
    <location>
        <begin position="1"/>
        <end position="31"/>
    </location>
</feature>
<dbReference type="InParanoid" id="D8QKX6"/>
<organism evidence="8">
    <name type="scientific">Schizophyllum commune (strain H4-8 / FGSC 9210)</name>
    <name type="common">Split gill fungus</name>
    <dbReference type="NCBI Taxonomy" id="578458"/>
    <lineage>
        <taxon>Eukaryota</taxon>
        <taxon>Fungi</taxon>
        <taxon>Dikarya</taxon>
        <taxon>Basidiomycota</taxon>
        <taxon>Agaricomycotina</taxon>
        <taxon>Agaricomycetes</taxon>
        <taxon>Agaricomycetidae</taxon>
        <taxon>Agaricales</taxon>
        <taxon>Schizophyllaceae</taxon>
        <taxon>Schizophyllum</taxon>
    </lineage>
</organism>
<dbReference type="RefSeq" id="XP_003026323.1">
    <property type="nucleotide sequence ID" value="XM_003026277.1"/>
</dbReference>
<dbReference type="AlphaFoldDB" id="D8QKX6"/>